<dbReference type="EMBL" id="QFYP01000001">
    <property type="protein sequence ID" value="RAK60887.1"/>
    <property type="molecule type" value="Genomic_DNA"/>
</dbReference>
<feature type="region of interest" description="Disordered" evidence="1">
    <location>
        <begin position="294"/>
        <end position="319"/>
    </location>
</feature>
<organism evidence="2 3">
    <name type="scientific">Phenylobacterium hankyongense</name>
    <dbReference type="NCBI Taxonomy" id="1813876"/>
    <lineage>
        <taxon>Bacteria</taxon>
        <taxon>Pseudomonadati</taxon>
        <taxon>Pseudomonadota</taxon>
        <taxon>Alphaproteobacteria</taxon>
        <taxon>Caulobacterales</taxon>
        <taxon>Caulobacteraceae</taxon>
        <taxon>Phenylobacterium</taxon>
    </lineage>
</organism>
<accession>A0A328B250</accession>
<evidence type="ECO:0008006" key="4">
    <source>
        <dbReference type="Google" id="ProtNLM"/>
    </source>
</evidence>
<evidence type="ECO:0000256" key="1">
    <source>
        <dbReference type="SAM" id="MobiDB-lite"/>
    </source>
</evidence>
<dbReference type="RefSeq" id="WP_111458179.1">
    <property type="nucleotide sequence ID" value="NZ_QFYP01000001.1"/>
</dbReference>
<feature type="compositionally biased region" description="Basic and acidic residues" evidence="1">
    <location>
        <begin position="301"/>
        <end position="319"/>
    </location>
</feature>
<keyword evidence="3" id="KW-1185">Reference proteome</keyword>
<name>A0A328B250_9CAUL</name>
<dbReference type="AlphaFoldDB" id="A0A328B250"/>
<dbReference type="OrthoDB" id="7210517at2"/>
<dbReference type="Proteomes" id="UP000249842">
    <property type="component" value="Unassembled WGS sequence"/>
</dbReference>
<evidence type="ECO:0000313" key="3">
    <source>
        <dbReference type="Proteomes" id="UP000249842"/>
    </source>
</evidence>
<gene>
    <name evidence="2" type="ORF">DJ021_14230</name>
</gene>
<comment type="caution">
    <text evidence="2">The sequence shown here is derived from an EMBL/GenBank/DDBJ whole genome shotgun (WGS) entry which is preliminary data.</text>
</comment>
<feature type="region of interest" description="Disordered" evidence="1">
    <location>
        <begin position="1"/>
        <end position="23"/>
    </location>
</feature>
<evidence type="ECO:0000313" key="2">
    <source>
        <dbReference type="EMBL" id="RAK60887.1"/>
    </source>
</evidence>
<sequence>MSFKIGGSASKSNTTSNSSFNNTTTPIVPQWASDLTQNVAGRVGGLTGLDPQILVAPVQPLQQQASAAAGGLTGSPWNFDAAANLTRGAADTSWLSPYMSADTPSASGGTASSYIDSYMNPYLHDVVDATAADLDANAGQVRAKQALDLAGSGAFGGSGAALTQSMTEGELARARATSLSSLRSQGYNAALGAAAGDAERATQAQIANAQMALQDSAQKVGFGLQGQQQQLQAANQLTGLSSAYDANQRANIATQADLGDTLRNIDQEQRQAPVTSTQQIVAMLSGLPINLFTGQQQQGTESKKGSETKVEVHADATKP</sequence>
<proteinExistence type="predicted"/>
<feature type="compositionally biased region" description="Low complexity" evidence="1">
    <location>
        <begin position="10"/>
        <end position="23"/>
    </location>
</feature>
<protein>
    <recommendedName>
        <fullName evidence="4">Tail fiber domain-containing protein</fullName>
    </recommendedName>
</protein>
<reference evidence="3" key="1">
    <citation type="submission" date="2018-05" db="EMBL/GenBank/DDBJ databases">
        <authorList>
            <person name="Li X."/>
        </authorList>
    </citation>
    <scope>NUCLEOTIDE SEQUENCE [LARGE SCALE GENOMIC DNA]</scope>
    <source>
        <strain evidence="3">HKS-05</strain>
    </source>
</reference>